<dbReference type="OrthoDB" id="202203at2759"/>
<evidence type="ECO:0000256" key="2">
    <source>
        <dbReference type="ARBA" id="ARBA00022630"/>
    </source>
</evidence>
<proteinExistence type="inferred from homology"/>
<dbReference type="PRINTS" id="PR00368">
    <property type="entry name" value="FADPNR"/>
</dbReference>
<gene>
    <name evidence="6" type="ORF">B0I35DRAFT_359889</name>
</gene>
<evidence type="ECO:0000256" key="4">
    <source>
        <dbReference type="ARBA" id="ARBA00023002"/>
    </source>
</evidence>
<feature type="domain" description="FAD/NAD(P)-binding" evidence="5">
    <location>
        <begin position="4"/>
        <end position="309"/>
    </location>
</feature>
<evidence type="ECO:0000259" key="5">
    <source>
        <dbReference type="Pfam" id="PF07992"/>
    </source>
</evidence>
<dbReference type="GO" id="GO:0005737">
    <property type="term" value="C:cytoplasm"/>
    <property type="evidence" value="ECO:0007669"/>
    <property type="project" value="TreeGrafter"/>
</dbReference>
<keyword evidence="2" id="KW-0285">Flavoprotein</keyword>
<organism evidence="6 7">
    <name type="scientific">Stachybotrys elegans</name>
    <dbReference type="NCBI Taxonomy" id="80388"/>
    <lineage>
        <taxon>Eukaryota</taxon>
        <taxon>Fungi</taxon>
        <taxon>Dikarya</taxon>
        <taxon>Ascomycota</taxon>
        <taxon>Pezizomycotina</taxon>
        <taxon>Sordariomycetes</taxon>
        <taxon>Hypocreomycetidae</taxon>
        <taxon>Hypocreales</taxon>
        <taxon>Stachybotryaceae</taxon>
        <taxon>Stachybotrys</taxon>
    </lineage>
</organism>
<comment type="similarity">
    <text evidence="1">Belongs to the FAD-dependent oxidoreductase family.</text>
</comment>
<accession>A0A8K0WLN8</accession>
<keyword evidence="3" id="KW-0274">FAD</keyword>
<sequence length="386" mass="42426">MTHTVVILGAGHAGLPAAHSILKHQAEKFDLKVVLVSPSDDYYWPIATPRIIVPNQMADDKIFFHIPKLFEKYPSARFEFVHGKAETWNPDDNAVLVTLNDGSSRTVEYHTIIVATGSSAQAQMPWKLLDNSKQTRAALDDFRRRVRDAESIVIGGAGPTGVEIAGELGSAYAKLGKKSVTLITSNSMVLEDRIMTKVRTEAMAKLGKLKVNVRTSTRITNTTEDDDGATTIQLSHSNGTNESIKADLFIPSWGLKFNTGFAPASLLEPNGRFKITDKRQAPGYKNTFIVGDVADGEPLQIMFAETHVKHVVAALEQYFTGGEIPKYVPRTWSGHVVSVGRDYGAGEVAGWKLWGWLVWFLKSRHLGTNYAPDCAEGKRFVTLGSI</sequence>
<dbReference type="Gene3D" id="3.50.50.100">
    <property type="match status" value="1"/>
</dbReference>
<dbReference type="PANTHER" id="PTHR43735">
    <property type="entry name" value="APOPTOSIS-INDUCING FACTOR 1"/>
    <property type="match status" value="1"/>
</dbReference>
<evidence type="ECO:0000256" key="1">
    <source>
        <dbReference type="ARBA" id="ARBA00006442"/>
    </source>
</evidence>
<dbReference type="InterPro" id="IPR023753">
    <property type="entry name" value="FAD/NAD-binding_dom"/>
</dbReference>
<name>A0A8K0WLN8_9HYPO</name>
<keyword evidence="4" id="KW-0560">Oxidoreductase</keyword>
<dbReference type="Proteomes" id="UP000813444">
    <property type="component" value="Unassembled WGS sequence"/>
</dbReference>
<evidence type="ECO:0000313" key="7">
    <source>
        <dbReference type="Proteomes" id="UP000813444"/>
    </source>
</evidence>
<dbReference type="EMBL" id="JAGPNK010000014">
    <property type="protein sequence ID" value="KAH7309053.1"/>
    <property type="molecule type" value="Genomic_DNA"/>
</dbReference>
<comment type="caution">
    <text evidence="6">The sequence shown here is derived from an EMBL/GenBank/DDBJ whole genome shotgun (WGS) entry which is preliminary data.</text>
</comment>
<dbReference type="InterPro" id="IPR036188">
    <property type="entry name" value="FAD/NAD-bd_sf"/>
</dbReference>
<keyword evidence="7" id="KW-1185">Reference proteome</keyword>
<dbReference type="GO" id="GO:0050660">
    <property type="term" value="F:flavin adenine dinucleotide binding"/>
    <property type="evidence" value="ECO:0007669"/>
    <property type="project" value="TreeGrafter"/>
</dbReference>
<dbReference type="PRINTS" id="PR00469">
    <property type="entry name" value="PNDRDTASEII"/>
</dbReference>
<dbReference type="GO" id="GO:0004174">
    <property type="term" value="F:electron-transferring-flavoprotein dehydrogenase activity"/>
    <property type="evidence" value="ECO:0007669"/>
    <property type="project" value="TreeGrafter"/>
</dbReference>
<dbReference type="PANTHER" id="PTHR43735:SF3">
    <property type="entry name" value="FERROPTOSIS SUPPRESSOR PROTEIN 1"/>
    <property type="match status" value="1"/>
</dbReference>
<evidence type="ECO:0000313" key="6">
    <source>
        <dbReference type="EMBL" id="KAH7309053.1"/>
    </source>
</evidence>
<dbReference type="Pfam" id="PF07992">
    <property type="entry name" value="Pyr_redox_2"/>
    <property type="match status" value="1"/>
</dbReference>
<dbReference type="SUPFAM" id="SSF51905">
    <property type="entry name" value="FAD/NAD(P)-binding domain"/>
    <property type="match status" value="1"/>
</dbReference>
<reference evidence="6" key="1">
    <citation type="journal article" date="2021" name="Nat. Commun.">
        <title>Genetic determinants of endophytism in the Arabidopsis root mycobiome.</title>
        <authorList>
            <person name="Mesny F."/>
            <person name="Miyauchi S."/>
            <person name="Thiergart T."/>
            <person name="Pickel B."/>
            <person name="Atanasova L."/>
            <person name="Karlsson M."/>
            <person name="Huettel B."/>
            <person name="Barry K.W."/>
            <person name="Haridas S."/>
            <person name="Chen C."/>
            <person name="Bauer D."/>
            <person name="Andreopoulos W."/>
            <person name="Pangilinan J."/>
            <person name="LaButti K."/>
            <person name="Riley R."/>
            <person name="Lipzen A."/>
            <person name="Clum A."/>
            <person name="Drula E."/>
            <person name="Henrissat B."/>
            <person name="Kohler A."/>
            <person name="Grigoriev I.V."/>
            <person name="Martin F.M."/>
            <person name="Hacquard S."/>
        </authorList>
    </citation>
    <scope>NUCLEOTIDE SEQUENCE</scope>
    <source>
        <strain evidence="6">MPI-CAGE-CH-0235</strain>
    </source>
</reference>
<dbReference type="AlphaFoldDB" id="A0A8K0WLN8"/>
<protein>
    <recommendedName>
        <fullName evidence="5">FAD/NAD(P)-binding domain-containing protein</fullName>
    </recommendedName>
</protein>
<evidence type="ECO:0000256" key="3">
    <source>
        <dbReference type="ARBA" id="ARBA00022827"/>
    </source>
</evidence>